<evidence type="ECO:0000259" key="5">
    <source>
        <dbReference type="Pfam" id="PF00149"/>
    </source>
</evidence>
<organism evidence="6 7">
    <name type="scientific">Georgenia daeguensis</name>
    <dbReference type="NCBI Taxonomy" id="908355"/>
    <lineage>
        <taxon>Bacteria</taxon>
        <taxon>Bacillati</taxon>
        <taxon>Actinomycetota</taxon>
        <taxon>Actinomycetes</taxon>
        <taxon>Micrococcales</taxon>
        <taxon>Bogoriellaceae</taxon>
        <taxon>Georgenia</taxon>
    </lineage>
</organism>
<dbReference type="RefSeq" id="WP_345040351.1">
    <property type="nucleotide sequence ID" value="NZ_BAABBA010000008.1"/>
</dbReference>
<reference evidence="7" key="1">
    <citation type="journal article" date="2019" name="Int. J. Syst. Evol. Microbiol.">
        <title>The Global Catalogue of Microorganisms (GCM) 10K type strain sequencing project: providing services to taxonomists for standard genome sequencing and annotation.</title>
        <authorList>
            <consortium name="The Broad Institute Genomics Platform"/>
            <consortium name="The Broad Institute Genome Sequencing Center for Infectious Disease"/>
            <person name="Wu L."/>
            <person name="Ma J."/>
        </authorList>
    </citation>
    <scope>NUCLEOTIDE SEQUENCE [LARGE SCALE GENOMIC DNA]</scope>
    <source>
        <strain evidence="7">JCM 17459</strain>
    </source>
</reference>
<dbReference type="CDD" id="cd07402">
    <property type="entry name" value="MPP_GpdQ"/>
    <property type="match status" value="1"/>
</dbReference>
<name>A0ABP8EUL3_9MICO</name>
<evidence type="ECO:0000313" key="7">
    <source>
        <dbReference type="Proteomes" id="UP001499841"/>
    </source>
</evidence>
<dbReference type="InterPro" id="IPR004843">
    <property type="entry name" value="Calcineurin-like_PHP"/>
</dbReference>
<evidence type="ECO:0000256" key="4">
    <source>
        <dbReference type="ARBA" id="ARBA00025742"/>
    </source>
</evidence>
<sequence>MTLRRAEHPRPRHFLVHFSDTHFVPPGERLGGVADSRAHLAELLEGLEATGVRPEALIFTGDLADTGATDAYRDLRSVVEPVAARIGARIVWVVGNHDDRVRLRQELLDLPPTGEPYDHVVMLGGLRLVVLDTSVPGAHHGELQPAQLTWLRTVLALPASEGSLLALHHPPLPSVPDLAVTVELRDQAALADVLRGSDVRAILGGHLHYSTSGTFAGIPVSVAASTCYTQDLQTPQRGTRGRDGAQGFNLVHVYDRTVLHSVVPIGRFPTVGSPVDAERTAQLLAEAGVHIPPAAG</sequence>
<evidence type="ECO:0000256" key="2">
    <source>
        <dbReference type="ARBA" id="ARBA00022801"/>
    </source>
</evidence>
<keyword evidence="2" id="KW-0378">Hydrolase</keyword>
<comment type="similarity">
    <text evidence="4">Belongs to the cyclic nucleotide phosphodiesterase class-III family.</text>
</comment>
<dbReference type="InterPro" id="IPR029052">
    <property type="entry name" value="Metallo-depent_PP-like"/>
</dbReference>
<dbReference type="EMBL" id="BAABBA010000008">
    <property type="protein sequence ID" value="GAA4287551.1"/>
    <property type="molecule type" value="Genomic_DNA"/>
</dbReference>
<dbReference type="PANTHER" id="PTHR42988">
    <property type="entry name" value="PHOSPHOHYDROLASE"/>
    <property type="match status" value="1"/>
</dbReference>
<accession>A0ABP8EUL3</accession>
<dbReference type="Pfam" id="PF00149">
    <property type="entry name" value="Metallophos"/>
    <property type="match status" value="1"/>
</dbReference>
<proteinExistence type="inferred from homology"/>
<dbReference type="PANTHER" id="PTHR42988:SF2">
    <property type="entry name" value="CYCLIC NUCLEOTIDE PHOSPHODIESTERASE CBUA0032-RELATED"/>
    <property type="match status" value="1"/>
</dbReference>
<comment type="caution">
    <text evidence="6">The sequence shown here is derived from an EMBL/GenBank/DDBJ whole genome shotgun (WGS) entry which is preliminary data.</text>
</comment>
<evidence type="ECO:0000256" key="3">
    <source>
        <dbReference type="ARBA" id="ARBA00023004"/>
    </source>
</evidence>
<protein>
    <submittedName>
        <fullName evidence="6">3',5'-cyclic adenosine monophosphate phosphodiesterase CpdA</fullName>
    </submittedName>
</protein>
<dbReference type="Proteomes" id="UP001499841">
    <property type="component" value="Unassembled WGS sequence"/>
</dbReference>
<dbReference type="Gene3D" id="3.60.21.10">
    <property type="match status" value="1"/>
</dbReference>
<keyword evidence="1" id="KW-0479">Metal-binding</keyword>
<keyword evidence="7" id="KW-1185">Reference proteome</keyword>
<dbReference type="InterPro" id="IPR026575">
    <property type="entry name" value="GpdQ/CpdA-like"/>
</dbReference>
<evidence type="ECO:0000256" key="1">
    <source>
        <dbReference type="ARBA" id="ARBA00022723"/>
    </source>
</evidence>
<keyword evidence="3" id="KW-0408">Iron</keyword>
<feature type="domain" description="Calcineurin-like phosphoesterase" evidence="5">
    <location>
        <begin position="16"/>
        <end position="209"/>
    </location>
</feature>
<evidence type="ECO:0000313" key="6">
    <source>
        <dbReference type="EMBL" id="GAA4287551.1"/>
    </source>
</evidence>
<dbReference type="InterPro" id="IPR050884">
    <property type="entry name" value="CNP_phosphodiesterase-III"/>
</dbReference>
<gene>
    <name evidence="6" type="primary">cpdA</name>
    <name evidence="6" type="ORF">GCM10022262_19100</name>
</gene>
<dbReference type="SUPFAM" id="SSF56300">
    <property type="entry name" value="Metallo-dependent phosphatases"/>
    <property type="match status" value="1"/>
</dbReference>